<evidence type="ECO:0000256" key="1">
    <source>
        <dbReference type="SAM" id="MobiDB-lite"/>
    </source>
</evidence>
<dbReference type="InterPro" id="IPR050469">
    <property type="entry name" value="Diguanylate_Cyclase"/>
</dbReference>
<protein>
    <submittedName>
        <fullName evidence="4">GGDEF domain-containing protein</fullName>
    </submittedName>
</protein>
<dbReference type="SMART" id="SM00267">
    <property type="entry name" value="GGDEF"/>
    <property type="match status" value="1"/>
</dbReference>
<feature type="transmembrane region" description="Helical" evidence="2">
    <location>
        <begin position="53"/>
        <end position="70"/>
    </location>
</feature>
<feature type="transmembrane region" description="Helical" evidence="2">
    <location>
        <begin position="205"/>
        <end position="235"/>
    </location>
</feature>
<gene>
    <name evidence="4" type="ORF">GCM10022222_46660</name>
</gene>
<dbReference type="PANTHER" id="PTHR45138">
    <property type="entry name" value="REGULATORY COMPONENTS OF SENSORY TRANSDUCTION SYSTEM"/>
    <property type="match status" value="1"/>
</dbReference>
<accession>A0ABP6WYE9</accession>
<reference evidence="5" key="1">
    <citation type="journal article" date="2019" name="Int. J. Syst. Evol. Microbiol.">
        <title>The Global Catalogue of Microorganisms (GCM) 10K type strain sequencing project: providing services to taxonomists for standard genome sequencing and annotation.</title>
        <authorList>
            <consortium name="The Broad Institute Genomics Platform"/>
            <consortium name="The Broad Institute Genome Sequencing Center for Infectious Disease"/>
            <person name="Wu L."/>
            <person name="Ma J."/>
        </authorList>
    </citation>
    <scope>NUCLEOTIDE SEQUENCE [LARGE SCALE GENOMIC DNA]</scope>
    <source>
        <strain evidence="5">JCM 16898</strain>
    </source>
</reference>
<dbReference type="CDD" id="cd01949">
    <property type="entry name" value="GGDEF"/>
    <property type="match status" value="1"/>
</dbReference>
<keyword evidence="5" id="KW-1185">Reference proteome</keyword>
<evidence type="ECO:0000313" key="4">
    <source>
        <dbReference type="EMBL" id="GAA3557748.1"/>
    </source>
</evidence>
<dbReference type="NCBIfam" id="TIGR00254">
    <property type="entry name" value="GGDEF"/>
    <property type="match status" value="1"/>
</dbReference>
<name>A0ABP6WYE9_9PSEU</name>
<evidence type="ECO:0000256" key="2">
    <source>
        <dbReference type="SAM" id="Phobius"/>
    </source>
</evidence>
<dbReference type="PROSITE" id="PS50887">
    <property type="entry name" value="GGDEF"/>
    <property type="match status" value="1"/>
</dbReference>
<feature type="domain" description="GGDEF" evidence="3">
    <location>
        <begin position="278"/>
        <end position="417"/>
    </location>
</feature>
<evidence type="ECO:0000259" key="3">
    <source>
        <dbReference type="PROSITE" id="PS50887"/>
    </source>
</evidence>
<feature type="transmembrane region" description="Helical" evidence="2">
    <location>
        <begin position="91"/>
        <end position="117"/>
    </location>
</feature>
<keyword evidence="2" id="KW-1133">Transmembrane helix</keyword>
<dbReference type="InterPro" id="IPR029787">
    <property type="entry name" value="Nucleotide_cyclase"/>
</dbReference>
<dbReference type="EMBL" id="BAAAZN010000010">
    <property type="protein sequence ID" value="GAA3557748.1"/>
    <property type="molecule type" value="Genomic_DNA"/>
</dbReference>
<sequence>MGERSPLNGSYRPARWALWQRPPKWIAVTLTAMTLNIGWAVFAACTQPVTTKHLGVFALITALAVAQAEVSRRLERQRRTLAIGPHVNMTAVWLLPAGVLLPVQLVAVLSATLYVYLAFRSWSGTRPGEAHRVAANLTTASLSACSAGLVTLASPELTVAVVCGAALVYFTVNTLLTGLGLYLANPAKATVESCLGGLDDNLLELATLCVGGLLVMVLTQEPLLSVLVILPLYVLQRSMLIKRLEELATTDQKTQLLNATTWSDSAQREISRAERERGTFGALMIDLDHFKHINDTYGHLAGDDVLKAVAAVVKQETRAHDLVGRFGGEEFVALLPAASKEDAVVTAERIRQRISELIVQTHTNAGAAVAIERRTASIGVAAYPMDGSSIEDVMAAADAAVYEAKDTGRNRVVGSVPKTSAQPAPASTTQAVAGTSAEQPVRGPAEESVAPGCPATRPELAAAV</sequence>
<proteinExistence type="predicted"/>
<dbReference type="Proteomes" id="UP001500689">
    <property type="component" value="Unassembled WGS sequence"/>
</dbReference>
<feature type="transmembrane region" description="Helical" evidence="2">
    <location>
        <begin position="159"/>
        <end position="185"/>
    </location>
</feature>
<comment type="caution">
    <text evidence="4">The sequence shown here is derived from an EMBL/GenBank/DDBJ whole genome shotgun (WGS) entry which is preliminary data.</text>
</comment>
<feature type="compositionally biased region" description="Polar residues" evidence="1">
    <location>
        <begin position="417"/>
        <end position="438"/>
    </location>
</feature>
<dbReference type="InterPro" id="IPR000160">
    <property type="entry name" value="GGDEF_dom"/>
</dbReference>
<dbReference type="Pfam" id="PF00990">
    <property type="entry name" value="GGDEF"/>
    <property type="match status" value="1"/>
</dbReference>
<feature type="transmembrane region" description="Helical" evidence="2">
    <location>
        <begin position="133"/>
        <end position="152"/>
    </location>
</feature>
<keyword evidence="2" id="KW-0472">Membrane</keyword>
<dbReference type="SUPFAM" id="SSF55073">
    <property type="entry name" value="Nucleotide cyclase"/>
    <property type="match status" value="1"/>
</dbReference>
<dbReference type="InterPro" id="IPR043128">
    <property type="entry name" value="Rev_trsase/Diguanyl_cyclase"/>
</dbReference>
<organism evidence="4 5">
    <name type="scientific">Amycolatopsis ultiminotia</name>
    <dbReference type="NCBI Taxonomy" id="543629"/>
    <lineage>
        <taxon>Bacteria</taxon>
        <taxon>Bacillati</taxon>
        <taxon>Actinomycetota</taxon>
        <taxon>Actinomycetes</taxon>
        <taxon>Pseudonocardiales</taxon>
        <taxon>Pseudonocardiaceae</taxon>
        <taxon>Amycolatopsis</taxon>
    </lineage>
</organism>
<dbReference type="PANTHER" id="PTHR45138:SF9">
    <property type="entry name" value="DIGUANYLATE CYCLASE DGCM-RELATED"/>
    <property type="match status" value="1"/>
</dbReference>
<feature type="region of interest" description="Disordered" evidence="1">
    <location>
        <begin position="413"/>
        <end position="464"/>
    </location>
</feature>
<dbReference type="Gene3D" id="3.30.70.270">
    <property type="match status" value="1"/>
</dbReference>
<evidence type="ECO:0000313" key="5">
    <source>
        <dbReference type="Proteomes" id="UP001500689"/>
    </source>
</evidence>
<keyword evidence="2" id="KW-0812">Transmembrane</keyword>